<evidence type="ECO:0000259" key="7">
    <source>
        <dbReference type="PROSITE" id="PS50089"/>
    </source>
</evidence>
<dbReference type="InterPro" id="IPR001841">
    <property type="entry name" value="Znf_RING"/>
</dbReference>
<accession>A0AAW1WRP5</accession>
<dbReference type="PROSITE" id="PS50089">
    <property type="entry name" value="ZF_RING_2"/>
    <property type="match status" value="1"/>
</dbReference>
<dbReference type="Proteomes" id="UP001457282">
    <property type="component" value="Unassembled WGS sequence"/>
</dbReference>
<dbReference type="GO" id="GO:0016567">
    <property type="term" value="P:protein ubiquitination"/>
    <property type="evidence" value="ECO:0007669"/>
    <property type="project" value="TreeGrafter"/>
</dbReference>
<dbReference type="EMBL" id="JBEDUW010000005">
    <property type="protein sequence ID" value="KAK9926307.1"/>
    <property type="molecule type" value="Genomic_DNA"/>
</dbReference>
<keyword evidence="10" id="KW-1185">Reference proteome</keyword>
<dbReference type="PANTHER" id="PTHR15710:SF217">
    <property type="entry name" value="E3 UBIQUITIN-PROTEIN LIGASE RDUF2"/>
    <property type="match status" value="1"/>
</dbReference>
<evidence type="ECO:0000256" key="3">
    <source>
        <dbReference type="ARBA" id="ARBA00022723"/>
    </source>
</evidence>
<evidence type="ECO:0000313" key="10">
    <source>
        <dbReference type="Proteomes" id="UP001457282"/>
    </source>
</evidence>
<dbReference type="SMART" id="SM00184">
    <property type="entry name" value="RING"/>
    <property type="match status" value="1"/>
</dbReference>
<keyword evidence="3" id="KW-0479">Metal-binding</keyword>
<feature type="domain" description="RING-type" evidence="7">
    <location>
        <begin position="75"/>
        <end position="116"/>
    </location>
</feature>
<dbReference type="EC" id="2.3.2.27" evidence="2"/>
<evidence type="ECO:0000313" key="8">
    <source>
        <dbReference type="EMBL" id="KAK9926307.1"/>
    </source>
</evidence>
<comment type="caution">
    <text evidence="9">The sequence shown here is derived from an EMBL/GenBank/DDBJ whole genome shotgun (WGS) entry which is preliminary data.</text>
</comment>
<dbReference type="GO" id="GO:0008270">
    <property type="term" value="F:zinc ion binding"/>
    <property type="evidence" value="ECO:0007669"/>
    <property type="project" value="UniProtKB-KW"/>
</dbReference>
<dbReference type="SUPFAM" id="SSF57850">
    <property type="entry name" value="RING/U-box"/>
    <property type="match status" value="1"/>
</dbReference>
<protein>
    <recommendedName>
        <fullName evidence="2">RING-type E3 ubiquitin transferase</fullName>
        <ecNumber evidence="2">2.3.2.27</ecNumber>
    </recommendedName>
</protein>
<gene>
    <name evidence="8" type="ORF">M0R45_023545</name>
    <name evidence="9" type="ORF">M0R45_023561</name>
</gene>
<proteinExistence type="predicted"/>
<keyword evidence="5" id="KW-0862">Zinc</keyword>
<evidence type="ECO:0000256" key="5">
    <source>
        <dbReference type="ARBA" id="ARBA00022833"/>
    </source>
</evidence>
<reference evidence="9 10" key="1">
    <citation type="journal article" date="2023" name="G3 (Bethesda)">
        <title>A chromosome-length genome assembly and annotation of blackberry (Rubus argutus, cv. 'Hillquist').</title>
        <authorList>
            <person name="Bruna T."/>
            <person name="Aryal R."/>
            <person name="Dudchenko O."/>
            <person name="Sargent D.J."/>
            <person name="Mead D."/>
            <person name="Buti M."/>
            <person name="Cavallini A."/>
            <person name="Hytonen T."/>
            <person name="Andres J."/>
            <person name="Pham M."/>
            <person name="Weisz D."/>
            <person name="Mascagni F."/>
            <person name="Usai G."/>
            <person name="Natali L."/>
            <person name="Bassil N."/>
            <person name="Fernandez G.E."/>
            <person name="Lomsadze A."/>
            <person name="Armour M."/>
            <person name="Olukolu B."/>
            <person name="Poorten T."/>
            <person name="Britton C."/>
            <person name="Davik J."/>
            <person name="Ashrafi H."/>
            <person name="Aiden E.L."/>
            <person name="Borodovsky M."/>
            <person name="Worthington M."/>
        </authorList>
    </citation>
    <scope>NUCLEOTIDE SEQUENCE [LARGE SCALE GENOMIC DNA]</scope>
    <source>
        <strain evidence="9">PI 553951</strain>
    </source>
</reference>
<dbReference type="Pfam" id="PF13639">
    <property type="entry name" value="zf-RING_2"/>
    <property type="match status" value="1"/>
</dbReference>
<evidence type="ECO:0000313" key="9">
    <source>
        <dbReference type="EMBL" id="KAK9926323.1"/>
    </source>
</evidence>
<dbReference type="Gene3D" id="3.30.40.10">
    <property type="entry name" value="Zinc/RING finger domain, C3HC4 (zinc finger)"/>
    <property type="match status" value="1"/>
</dbReference>
<dbReference type="GO" id="GO:0061630">
    <property type="term" value="F:ubiquitin protein ligase activity"/>
    <property type="evidence" value="ECO:0007669"/>
    <property type="project" value="UniProtKB-EC"/>
</dbReference>
<dbReference type="InterPro" id="IPR013083">
    <property type="entry name" value="Znf_RING/FYVE/PHD"/>
</dbReference>
<dbReference type="EMBL" id="JBEDUW010000005">
    <property type="protein sequence ID" value="KAK9926323.1"/>
    <property type="molecule type" value="Genomic_DNA"/>
</dbReference>
<dbReference type="AlphaFoldDB" id="A0AAW1WRP5"/>
<sequence length="137" mass="15714">MKFLVDDQFHCYLEPSYIEYDDIKRREMLSWKPSAGADHVHDGILNVSPAANCDVEEEGGGQRKRRRRSSDSDCCGVCLDEFTTGEYAAEMPCSHVFHRQCIEAWLRLIHHCPICQFEMPLAYDDDTDLHSDADKGD</sequence>
<evidence type="ECO:0000256" key="2">
    <source>
        <dbReference type="ARBA" id="ARBA00012483"/>
    </source>
</evidence>
<dbReference type="GO" id="GO:0005737">
    <property type="term" value="C:cytoplasm"/>
    <property type="evidence" value="ECO:0007669"/>
    <property type="project" value="TreeGrafter"/>
</dbReference>
<comment type="catalytic activity">
    <reaction evidence="1">
        <text>S-ubiquitinyl-[E2 ubiquitin-conjugating enzyme]-L-cysteine + [acceptor protein]-L-lysine = [E2 ubiquitin-conjugating enzyme]-L-cysteine + N(6)-ubiquitinyl-[acceptor protein]-L-lysine.</text>
        <dbReference type="EC" id="2.3.2.27"/>
    </reaction>
</comment>
<evidence type="ECO:0000256" key="4">
    <source>
        <dbReference type="ARBA" id="ARBA00022771"/>
    </source>
</evidence>
<name>A0AAW1WRP5_RUBAR</name>
<evidence type="ECO:0000256" key="6">
    <source>
        <dbReference type="PROSITE-ProRule" id="PRU00175"/>
    </source>
</evidence>
<organism evidence="9 10">
    <name type="scientific">Rubus argutus</name>
    <name type="common">Southern blackberry</name>
    <dbReference type="NCBI Taxonomy" id="59490"/>
    <lineage>
        <taxon>Eukaryota</taxon>
        <taxon>Viridiplantae</taxon>
        <taxon>Streptophyta</taxon>
        <taxon>Embryophyta</taxon>
        <taxon>Tracheophyta</taxon>
        <taxon>Spermatophyta</taxon>
        <taxon>Magnoliopsida</taxon>
        <taxon>eudicotyledons</taxon>
        <taxon>Gunneridae</taxon>
        <taxon>Pentapetalae</taxon>
        <taxon>rosids</taxon>
        <taxon>fabids</taxon>
        <taxon>Rosales</taxon>
        <taxon>Rosaceae</taxon>
        <taxon>Rosoideae</taxon>
        <taxon>Rosoideae incertae sedis</taxon>
        <taxon>Rubus</taxon>
    </lineage>
</organism>
<keyword evidence="4 6" id="KW-0863">Zinc-finger</keyword>
<dbReference type="PANTHER" id="PTHR15710">
    <property type="entry name" value="E3 UBIQUITIN-PROTEIN LIGASE PRAJA"/>
    <property type="match status" value="1"/>
</dbReference>
<evidence type="ECO:0000256" key="1">
    <source>
        <dbReference type="ARBA" id="ARBA00000900"/>
    </source>
</evidence>